<dbReference type="EnsemblPlants" id="TuG1812G0300001533.01.T01">
    <property type="protein sequence ID" value="TuG1812G0300001533.01.T01"/>
    <property type="gene ID" value="TuG1812G0300001533.01"/>
</dbReference>
<keyword evidence="1" id="KW-0472">Membrane</keyword>
<gene>
    <name evidence="2" type="primary">LOC125543176</name>
</gene>
<keyword evidence="1" id="KW-1133">Transmembrane helix</keyword>
<dbReference type="Gramene" id="TuG1812G0300001533.01.T01">
    <property type="protein sequence ID" value="TuG1812G0300001533.01.T01"/>
    <property type="gene ID" value="TuG1812G0300001533.01"/>
</dbReference>
<reference evidence="2" key="2">
    <citation type="submission" date="2018-03" db="EMBL/GenBank/DDBJ databases">
        <title>The Triticum urartu genome reveals the dynamic nature of wheat genome evolution.</title>
        <authorList>
            <person name="Ling H."/>
            <person name="Ma B."/>
            <person name="Shi X."/>
            <person name="Liu H."/>
            <person name="Dong L."/>
            <person name="Sun H."/>
            <person name="Cao Y."/>
            <person name="Gao Q."/>
            <person name="Zheng S."/>
            <person name="Li Y."/>
            <person name="Yu Y."/>
            <person name="Du H."/>
            <person name="Qi M."/>
            <person name="Li Y."/>
            <person name="Yu H."/>
            <person name="Cui Y."/>
            <person name="Wang N."/>
            <person name="Chen C."/>
            <person name="Wu H."/>
            <person name="Zhao Y."/>
            <person name="Zhang J."/>
            <person name="Li Y."/>
            <person name="Zhou W."/>
            <person name="Zhang B."/>
            <person name="Hu W."/>
            <person name="Eijk M."/>
            <person name="Tang J."/>
            <person name="Witsenboer H."/>
            <person name="Zhao S."/>
            <person name="Li Z."/>
            <person name="Zhang A."/>
            <person name="Wang D."/>
            <person name="Liang C."/>
        </authorList>
    </citation>
    <scope>NUCLEOTIDE SEQUENCE [LARGE SCALE GENOMIC DNA]</scope>
    <source>
        <strain evidence="2">cv. G1812</strain>
    </source>
</reference>
<name>A0A8R7TSY9_TRIUA</name>
<accession>A0A8R7TSY9</accession>
<feature type="transmembrane region" description="Helical" evidence="1">
    <location>
        <begin position="232"/>
        <end position="249"/>
    </location>
</feature>
<keyword evidence="1" id="KW-0812">Transmembrane</keyword>
<sequence length="293" mass="31365">MQAHLHGALRPELRIEGALGTIELRILRPELRLQLARRDLVRLEQMPLLLGMRGEGGVARRRGVPGRAGGVLEEPALGVGQPGELRDDGSVRGLNGLRIIGELRELQLRVGRLDGRDAGEQIGEEGVRGRIRRGGRRRRLLRPGGLLLCGVPEEGVEGVGRGEVPGELELAERRHGGRRRSGGGGGVQGAVVVVPGDGGRRIRLLGPGPGPRRRGGVGALPAEQLGEGARQVGRLLLLLLLLVAVAVVVRRRAGCRHMRLHCCSAAPLQLPVPSLWLGSVRCSFLARVCCLRL</sequence>
<evidence type="ECO:0000313" key="3">
    <source>
        <dbReference type="Proteomes" id="UP000015106"/>
    </source>
</evidence>
<dbReference type="Proteomes" id="UP000015106">
    <property type="component" value="Chromosome 3"/>
</dbReference>
<reference evidence="3" key="1">
    <citation type="journal article" date="2013" name="Nature">
        <title>Draft genome of the wheat A-genome progenitor Triticum urartu.</title>
        <authorList>
            <person name="Ling H.Q."/>
            <person name="Zhao S."/>
            <person name="Liu D."/>
            <person name="Wang J."/>
            <person name="Sun H."/>
            <person name="Zhang C."/>
            <person name="Fan H."/>
            <person name="Li D."/>
            <person name="Dong L."/>
            <person name="Tao Y."/>
            <person name="Gao C."/>
            <person name="Wu H."/>
            <person name="Li Y."/>
            <person name="Cui Y."/>
            <person name="Guo X."/>
            <person name="Zheng S."/>
            <person name="Wang B."/>
            <person name="Yu K."/>
            <person name="Liang Q."/>
            <person name="Yang W."/>
            <person name="Lou X."/>
            <person name="Chen J."/>
            <person name="Feng M."/>
            <person name="Jian J."/>
            <person name="Zhang X."/>
            <person name="Luo G."/>
            <person name="Jiang Y."/>
            <person name="Liu J."/>
            <person name="Wang Z."/>
            <person name="Sha Y."/>
            <person name="Zhang B."/>
            <person name="Wu H."/>
            <person name="Tang D."/>
            <person name="Shen Q."/>
            <person name="Xue P."/>
            <person name="Zou S."/>
            <person name="Wang X."/>
            <person name="Liu X."/>
            <person name="Wang F."/>
            <person name="Yang Y."/>
            <person name="An X."/>
            <person name="Dong Z."/>
            <person name="Zhang K."/>
            <person name="Zhang X."/>
            <person name="Luo M.C."/>
            <person name="Dvorak J."/>
            <person name="Tong Y."/>
            <person name="Wang J."/>
            <person name="Yang H."/>
            <person name="Li Z."/>
            <person name="Wang D."/>
            <person name="Zhang A."/>
            <person name="Wang J."/>
        </authorList>
    </citation>
    <scope>NUCLEOTIDE SEQUENCE</scope>
    <source>
        <strain evidence="3">cv. G1812</strain>
    </source>
</reference>
<protein>
    <submittedName>
        <fullName evidence="2">Uncharacterized protein</fullName>
    </submittedName>
</protein>
<organism evidence="2 3">
    <name type="scientific">Triticum urartu</name>
    <name type="common">Red wild einkorn</name>
    <name type="synonym">Crithodium urartu</name>
    <dbReference type="NCBI Taxonomy" id="4572"/>
    <lineage>
        <taxon>Eukaryota</taxon>
        <taxon>Viridiplantae</taxon>
        <taxon>Streptophyta</taxon>
        <taxon>Embryophyta</taxon>
        <taxon>Tracheophyta</taxon>
        <taxon>Spermatophyta</taxon>
        <taxon>Magnoliopsida</taxon>
        <taxon>Liliopsida</taxon>
        <taxon>Poales</taxon>
        <taxon>Poaceae</taxon>
        <taxon>BOP clade</taxon>
        <taxon>Pooideae</taxon>
        <taxon>Triticodae</taxon>
        <taxon>Triticeae</taxon>
        <taxon>Triticinae</taxon>
        <taxon>Triticum</taxon>
    </lineage>
</organism>
<evidence type="ECO:0000313" key="2">
    <source>
        <dbReference type="EnsemblPlants" id="TuG1812G0300001533.01.T01"/>
    </source>
</evidence>
<proteinExistence type="predicted"/>
<dbReference type="AlphaFoldDB" id="A0A8R7TSY9"/>
<evidence type="ECO:0000256" key="1">
    <source>
        <dbReference type="SAM" id="Phobius"/>
    </source>
</evidence>
<keyword evidence="3" id="KW-1185">Reference proteome</keyword>
<reference evidence="2" key="3">
    <citation type="submission" date="2022-06" db="UniProtKB">
        <authorList>
            <consortium name="EnsemblPlants"/>
        </authorList>
    </citation>
    <scope>IDENTIFICATION</scope>
</reference>